<proteinExistence type="predicted"/>
<dbReference type="InterPro" id="IPR007712">
    <property type="entry name" value="RelE/ParE_toxin"/>
</dbReference>
<evidence type="ECO:0000313" key="3">
    <source>
        <dbReference type="Proteomes" id="UP000252733"/>
    </source>
</evidence>
<gene>
    <name evidence="2" type="ORF">DFO77_11981</name>
</gene>
<dbReference type="EMBL" id="QPIZ01000019">
    <property type="protein sequence ID" value="RCW31113.1"/>
    <property type="molecule type" value="Genomic_DNA"/>
</dbReference>
<evidence type="ECO:0000256" key="1">
    <source>
        <dbReference type="ARBA" id="ARBA00022649"/>
    </source>
</evidence>
<dbReference type="Pfam" id="PF05016">
    <property type="entry name" value="ParE_toxin"/>
    <property type="match status" value="1"/>
</dbReference>
<name>A0A368UQY2_9BACT</name>
<sequence>MEIFWSNQARKDYYKVLDYLHENWGLNEVKSFVDKTEEVLGGIKKYPKTFVESPRKRNIRKDFVTKHNSLFYKVRPYKKEIILLTFWDNRQNPKKLKY</sequence>
<protein>
    <submittedName>
        <fullName evidence="2">Plasmid stabilization system protein ParE</fullName>
    </submittedName>
</protein>
<accession>A0A368UQY2</accession>
<dbReference type="RefSeq" id="WP_220270825.1">
    <property type="nucleotide sequence ID" value="NZ_QPIZ01000019.1"/>
</dbReference>
<keyword evidence="1" id="KW-1277">Toxin-antitoxin system</keyword>
<comment type="caution">
    <text evidence="2">The sequence shown here is derived from an EMBL/GenBank/DDBJ whole genome shotgun (WGS) entry which is preliminary data.</text>
</comment>
<evidence type="ECO:0000313" key="2">
    <source>
        <dbReference type="EMBL" id="RCW31113.1"/>
    </source>
</evidence>
<dbReference type="InterPro" id="IPR035093">
    <property type="entry name" value="RelE/ParE_toxin_dom_sf"/>
</dbReference>
<dbReference type="Proteomes" id="UP000252733">
    <property type="component" value="Unassembled WGS sequence"/>
</dbReference>
<organism evidence="2 3">
    <name type="scientific">Marinilabilia salmonicolor</name>
    <dbReference type="NCBI Taxonomy" id="989"/>
    <lineage>
        <taxon>Bacteria</taxon>
        <taxon>Pseudomonadati</taxon>
        <taxon>Bacteroidota</taxon>
        <taxon>Bacteroidia</taxon>
        <taxon>Marinilabiliales</taxon>
        <taxon>Marinilabiliaceae</taxon>
        <taxon>Marinilabilia</taxon>
    </lineage>
</organism>
<dbReference type="Gene3D" id="3.30.2310.20">
    <property type="entry name" value="RelE-like"/>
    <property type="match status" value="1"/>
</dbReference>
<dbReference type="AlphaFoldDB" id="A0A368UQY2"/>
<keyword evidence="3" id="KW-1185">Reference proteome</keyword>
<reference evidence="2 3" key="1">
    <citation type="submission" date="2018-07" db="EMBL/GenBank/DDBJ databases">
        <title>Freshwater and sediment microbial communities from various areas in North America, analyzing microbe dynamics in response to fracking.</title>
        <authorList>
            <person name="Lamendella R."/>
        </authorList>
    </citation>
    <scope>NUCLEOTIDE SEQUENCE [LARGE SCALE GENOMIC DNA]</scope>
    <source>
        <strain evidence="2 3">160A</strain>
    </source>
</reference>